<sequence length="323" mass="35939">MLDNIQRKIIFWQHPAASSKELILDRQRVYILPSKAGLIYGLMLLSIFITAINYGLNLGYALDFILISCAWLGILLTFRNLAGLGLDASGSPAVFSGELAHFSVHLNNHSKRARYAIAIGFDKSSMQMVDIPEHSSHSMTLATQTTQRGWMPCPRIRLQTSFPFGLLNAWSYWKTTQKILVYPAPELNPPPLPYAAMSASGHELTAGQDEFSGVRNYQVGDSLKQLAWRQMARQSAGGNEVLLSKHFEGGLKKICVLDFDDLPLQFGAEQKLSRLCAWLLKAEQEQVSYAFKLGAEQFALNSGEDHQRCCLTALALFGIGENR</sequence>
<comment type="caution">
    <text evidence="2">The sequence shown here is derived from an EMBL/GenBank/DDBJ whole genome shotgun (WGS) entry which is preliminary data.</text>
</comment>
<proteinExistence type="predicted"/>
<evidence type="ECO:0000256" key="1">
    <source>
        <dbReference type="SAM" id="Phobius"/>
    </source>
</evidence>
<reference evidence="2 3" key="1">
    <citation type="submission" date="2018-02" db="EMBL/GenBank/DDBJ databases">
        <title>Solimicrobium silvestre gen. nov., sp. nov., isolated from alpine forest soil.</title>
        <authorList>
            <person name="Margesin R."/>
            <person name="Albuquerque L."/>
            <person name="Zhang D.-C."/>
            <person name="Froufe H.J.C."/>
            <person name="Severino R."/>
            <person name="Roxo I."/>
            <person name="Egas C."/>
            <person name="Da Costa M.S."/>
        </authorList>
    </citation>
    <scope>NUCLEOTIDE SEQUENCE [LARGE SCALE GENOMIC DNA]</scope>
    <source>
        <strain evidence="2 3">S20-91</strain>
    </source>
</reference>
<dbReference type="OrthoDB" id="5298497at2"/>
<dbReference type="PANTHER" id="PTHR34351">
    <property type="entry name" value="SLR1927 PROTEIN-RELATED"/>
    <property type="match status" value="1"/>
</dbReference>
<dbReference type="Proteomes" id="UP000237839">
    <property type="component" value="Unassembled WGS sequence"/>
</dbReference>
<dbReference type="EMBL" id="PUGF01000012">
    <property type="protein sequence ID" value="PRC92542.1"/>
    <property type="molecule type" value="Genomic_DNA"/>
</dbReference>
<keyword evidence="1" id="KW-0472">Membrane</keyword>
<gene>
    <name evidence="2" type="ORF">S2091_2597</name>
</gene>
<evidence type="ECO:0000313" key="2">
    <source>
        <dbReference type="EMBL" id="PRC92542.1"/>
    </source>
</evidence>
<keyword evidence="3" id="KW-1185">Reference proteome</keyword>
<name>A0A2S9GXU6_9BURK</name>
<feature type="transmembrane region" description="Helical" evidence="1">
    <location>
        <begin position="29"/>
        <end position="52"/>
    </location>
</feature>
<protein>
    <submittedName>
        <fullName evidence="2">Uncharacterized protein</fullName>
    </submittedName>
</protein>
<organism evidence="2 3">
    <name type="scientific">Solimicrobium silvestre</name>
    <dbReference type="NCBI Taxonomy" id="2099400"/>
    <lineage>
        <taxon>Bacteria</taxon>
        <taxon>Pseudomonadati</taxon>
        <taxon>Pseudomonadota</taxon>
        <taxon>Betaproteobacteria</taxon>
        <taxon>Burkholderiales</taxon>
        <taxon>Oxalobacteraceae</taxon>
        <taxon>Solimicrobium</taxon>
    </lineage>
</organism>
<accession>A0A2S9GXU6</accession>
<dbReference type="PANTHER" id="PTHR34351:SF1">
    <property type="entry name" value="SLR1927 PROTEIN"/>
    <property type="match status" value="1"/>
</dbReference>
<evidence type="ECO:0000313" key="3">
    <source>
        <dbReference type="Proteomes" id="UP000237839"/>
    </source>
</evidence>
<dbReference type="AlphaFoldDB" id="A0A2S9GXU6"/>
<keyword evidence="1" id="KW-0812">Transmembrane</keyword>
<keyword evidence="1" id="KW-1133">Transmembrane helix</keyword>
<dbReference type="RefSeq" id="WP_105532361.1">
    <property type="nucleotide sequence ID" value="NZ_PUGF01000012.1"/>
</dbReference>